<gene>
    <name evidence="3" type="ORF">GIB67_024913</name>
</gene>
<keyword evidence="1" id="KW-0479">Metal-binding</keyword>
<keyword evidence="2" id="KW-0408">Iron</keyword>
<comment type="caution">
    <text evidence="3">The sequence shown here is derived from an EMBL/GenBank/DDBJ whole genome shotgun (WGS) entry which is preliminary data.</text>
</comment>
<evidence type="ECO:0000256" key="1">
    <source>
        <dbReference type="ARBA" id="ARBA00022723"/>
    </source>
</evidence>
<organism evidence="3 4">
    <name type="scientific">Kingdonia uniflora</name>
    <dbReference type="NCBI Taxonomy" id="39325"/>
    <lineage>
        <taxon>Eukaryota</taxon>
        <taxon>Viridiplantae</taxon>
        <taxon>Streptophyta</taxon>
        <taxon>Embryophyta</taxon>
        <taxon>Tracheophyta</taxon>
        <taxon>Spermatophyta</taxon>
        <taxon>Magnoliopsida</taxon>
        <taxon>Ranunculales</taxon>
        <taxon>Circaeasteraceae</taxon>
        <taxon>Kingdonia</taxon>
    </lineage>
</organism>
<dbReference type="Gene3D" id="1.10.630.10">
    <property type="entry name" value="Cytochrome P450"/>
    <property type="match status" value="1"/>
</dbReference>
<dbReference type="PANTHER" id="PTHR24286">
    <property type="entry name" value="CYTOCHROME P450 26"/>
    <property type="match status" value="1"/>
</dbReference>
<protein>
    <recommendedName>
        <fullName evidence="5">Cytochrome P450</fullName>
    </recommendedName>
</protein>
<sequence>MKLLKDMLTERRAKASPEKGHGDFMDLIMEELKKEEMILIEGFSLDLMSLLLFASFETTSSALTLTFKILADYPLVVEELARENESILGSRENVDSAITWTKYKSMIFISMVISKIVRLANIIPGVFRKAIKEVDINGYTIPADGQWLIVKGGDIVRRPDLIFPYGIHIQLTEK</sequence>
<dbReference type="GO" id="GO:0005506">
    <property type="term" value="F:iron ion binding"/>
    <property type="evidence" value="ECO:0007669"/>
    <property type="project" value="InterPro"/>
</dbReference>
<dbReference type="GO" id="GO:0010268">
    <property type="term" value="P:brassinosteroid homeostasis"/>
    <property type="evidence" value="ECO:0007669"/>
    <property type="project" value="TreeGrafter"/>
</dbReference>
<dbReference type="SUPFAM" id="SSF48264">
    <property type="entry name" value="Cytochrome P450"/>
    <property type="match status" value="1"/>
</dbReference>
<evidence type="ECO:0000313" key="4">
    <source>
        <dbReference type="Proteomes" id="UP000541444"/>
    </source>
</evidence>
<dbReference type="GO" id="GO:0016125">
    <property type="term" value="P:sterol metabolic process"/>
    <property type="evidence" value="ECO:0007669"/>
    <property type="project" value="TreeGrafter"/>
</dbReference>
<dbReference type="PANTHER" id="PTHR24286:SF11">
    <property type="entry name" value="CYTOCHROME P450, FAMILY 87, SUBFAMILY A, POLYPEPTIDE 2"/>
    <property type="match status" value="1"/>
</dbReference>
<evidence type="ECO:0000256" key="2">
    <source>
        <dbReference type="ARBA" id="ARBA00023004"/>
    </source>
</evidence>
<dbReference type="InterPro" id="IPR036396">
    <property type="entry name" value="Cyt_P450_sf"/>
</dbReference>
<dbReference type="Pfam" id="PF00067">
    <property type="entry name" value="p450"/>
    <property type="match status" value="1"/>
</dbReference>
<name>A0A7J7NYL0_9MAGN</name>
<evidence type="ECO:0008006" key="5">
    <source>
        <dbReference type="Google" id="ProtNLM"/>
    </source>
</evidence>
<dbReference type="OrthoDB" id="1372046at2759"/>
<reference evidence="3 4" key="1">
    <citation type="journal article" date="2020" name="IScience">
        <title>Genome Sequencing of the Endangered Kingdonia uniflora (Circaeasteraceae, Ranunculales) Reveals Potential Mechanisms of Evolutionary Specialization.</title>
        <authorList>
            <person name="Sun Y."/>
            <person name="Deng T."/>
            <person name="Zhang A."/>
            <person name="Moore M.J."/>
            <person name="Landis J.B."/>
            <person name="Lin N."/>
            <person name="Zhang H."/>
            <person name="Zhang X."/>
            <person name="Huang J."/>
            <person name="Zhang X."/>
            <person name="Sun H."/>
            <person name="Wang H."/>
        </authorList>
    </citation>
    <scope>NUCLEOTIDE SEQUENCE [LARGE SCALE GENOMIC DNA]</scope>
    <source>
        <strain evidence="3">TB1705</strain>
        <tissue evidence="3">Leaf</tissue>
    </source>
</reference>
<dbReference type="EMBL" id="JACGCM010000440">
    <property type="protein sequence ID" value="KAF6172291.1"/>
    <property type="molecule type" value="Genomic_DNA"/>
</dbReference>
<dbReference type="Proteomes" id="UP000541444">
    <property type="component" value="Unassembled WGS sequence"/>
</dbReference>
<accession>A0A7J7NYL0</accession>
<keyword evidence="4" id="KW-1185">Reference proteome</keyword>
<evidence type="ECO:0000313" key="3">
    <source>
        <dbReference type="EMBL" id="KAF6172291.1"/>
    </source>
</evidence>
<dbReference type="InterPro" id="IPR001128">
    <property type="entry name" value="Cyt_P450"/>
</dbReference>
<dbReference type="AlphaFoldDB" id="A0A7J7NYL0"/>
<dbReference type="GO" id="GO:0016132">
    <property type="term" value="P:brassinosteroid biosynthetic process"/>
    <property type="evidence" value="ECO:0007669"/>
    <property type="project" value="TreeGrafter"/>
</dbReference>
<dbReference type="GO" id="GO:0004497">
    <property type="term" value="F:monooxygenase activity"/>
    <property type="evidence" value="ECO:0007669"/>
    <property type="project" value="InterPro"/>
</dbReference>
<dbReference type="GO" id="GO:0016705">
    <property type="term" value="F:oxidoreductase activity, acting on paired donors, with incorporation or reduction of molecular oxygen"/>
    <property type="evidence" value="ECO:0007669"/>
    <property type="project" value="InterPro"/>
</dbReference>
<proteinExistence type="predicted"/>
<dbReference type="GO" id="GO:0044550">
    <property type="term" value="P:secondary metabolite biosynthetic process"/>
    <property type="evidence" value="ECO:0007669"/>
    <property type="project" value="UniProtKB-ARBA"/>
</dbReference>
<dbReference type="GO" id="GO:0020037">
    <property type="term" value="F:heme binding"/>
    <property type="evidence" value="ECO:0007669"/>
    <property type="project" value="InterPro"/>
</dbReference>